<keyword evidence="7" id="KW-1185">Reference proteome</keyword>
<dbReference type="Proteomes" id="UP000297229">
    <property type="component" value="Unassembled WGS sequence"/>
</dbReference>
<proteinExistence type="predicted"/>
<dbReference type="PANTHER" id="PTHR24198">
    <property type="entry name" value="ANKYRIN REPEAT AND PROTEIN KINASE DOMAIN-CONTAINING PROTEIN"/>
    <property type="match status" value="1"/>
</dbReference>
<evidence type="ECO:0000256" key="1">
    <source>
        <dbReference type="ARBA" id="ARBA00022737"/>
    </source>
</evidence>
<dbReference type="GO" id="GO:0005737">
    <property type="term" value="C:cytoplasm"/>
    <property type="evidence" value="ECO:0007669"/>
    <property type="project" value="TreeGrafter"/>
</dbReference>
<feature type="domain" description="Nephrocystin 3-like N-terminal" evidence="5">
    <location>
        <begin position="339"/>
        <end position="498"/>
    </location>
</feature>
<evidence type="ECO:0000256" key="2">
    <source>
        <dbReference type="ARBA" id="ARBA00023043"/>
    </source>
</evidence>
<dbReference type="EMBL" id="PQXM01001137">
    <property type="protein sequence ID" value="TGO61908.1"/>
    <property type="molecule type" value="Genomic_DNA"/>
</dbReference>
<feature type="repeat" description="ANK" evidence="3">
    <location>
        <begin position="1125"/>
        <end position="1157"/>
    </location>
</feature>
<dbReference type="Pfam" id="PF12796">
    <property type="entry name" value="Ank_2"/>
    <property type="match status" value="5"/>
</dbReference>
<dbReference type="PROSITE" id="PS50088">
    <property type="entry name" value="ANK_REPEAT"/>
    <property type="match status" value="5"/>
</dbReference>
<feature type="repeat" description="ANK" evidence="3">
    <location>
        <begin position="1505"/>
        <end position="1527"/>
    </location>
</feature>
<name>A0A4Z1IKH1_9HELO</name>
<feature type="repeat" description="ANK" evidence="3">
    <location>
        <begin position="1363"/>
        <end position="1395"/>
    </location>
</feature>
<dbReference type="PROSITE" id="PS50297">
    <property type="entry name" value="ANK_REP_REGION"/>
    <property type="match status" value="3"/>
</dbReference>
<comment type="caution">
    <text evidence="6">The sequence shown here is derived from an EMBL/GenBank/DDBJ whole genome shotgun (WGS) entry which is preliminary data.</text>
</comment>
<dbReference type="Gene3D" id="1.25.40.20">
    <property type="entry name" value="Ankyrin repeat-containing domain"/>
    <property type="match status" value="3"/>
</dbReference>
<gene>
    <name evidence="6" type="ORF">BELL_1139g00010</name>
</gene>
<evidence type="ECO:0000313" key="7">
    <source>
        <dbReference type="Proteomes" id="UP000297229"/>
    </source>
</evidence>
<dbReference type="SMART" id="SM00248">
    <property type="entry name" value="ANK"/>
    <property type="match status" value="19"/>
</dbReference>
<feature type="compositionally biased region" description="Basic and acidic residues" evidence="4">
    <location>
        <begin position="1682"/>
        <end position="1693"/>
    </location>
</feature>
<feature type="repeat" description="ANK" evidence="3">
    <location>
        <begin position="1227"/>
        <end position="1259"/>
    </location>
</feature>
<dbReference type="Pfam" id="PF24883">
    <property type="entry name" value="NPHP3_N"/>
    <property type="match status" value="1"/>
</dbReference>
<evidence type="ECO:0000256" key="3">
    <source>
        <dbReference type="PROSITE-ProRule" id="PRU00023"/>
    </source>
</evidence>
<evidence type="ECO:0000256" key="4">
    <source>
        <dbReference type="SAM" id="MobiDB-lite"/>
    </source>
</evidence>
<keyword evidence="2 3" id="KW-0040">ANK repeat</keyword>
<feature type="repeat" description="ANK" evidence="3">
    <location>
        <begin position="1324"/>
        <end position="1359"/>
    </location>
</feature>
<sequence>MSNASFQNLKPELNISSSGDRVDSVPIDEEVQFDLTGSEEESLKVVSNIEETTGTGTVDIDFVVIHGLLGKELDRDRWFDCGPDSWLTQYAYSLKSNSRIIEFKYNASVIVDGDSEETISGIRQVALGLLSKLKDLRKGEVTRNIMFLGRGIGGIIVKDALVAASTGMGDWDDILDCSRVLLFSDCPHKSRDQNRLENSLCYTLFATRPDFPQSASPLFFTGSLISKLASEVMEVNASFILSKLHLRSHLISIYEERKKADYVDDHPGNFYNYTIGVPFERRLARSEEDTHKSSVLDHLDDLKEYIITLHESRLRHERLLLSLATPLRPLITPLNETWWLKDHTKYKKLLYSPGTQLLYLHGNVDDVIQEAAAQAFYHLEQVQRTRYKKVPVLFFEFDSWDARRCSLSHMLSTFIAQLTCHYPNLKGRIEYMSYCVEQERGWTLRDLISWYKLFDTENLSIVIGRFDECDVKSRSVFLDWISYTAQMSESPWKIVVTSGTPAVLLEELGNWPEIDIIAQSPEDNAGSMQPQNSHTHREKIMLQKCLLCFPTLDDHDRSILVKHLAAIDIPLLKTRLWGALSSIKVEDSEEILESVLDSYFRGIPDQNVAKCALMWLLHSKRPLSKRELAEVMFLESENDRGNDRSPDPSEVDNFVVKLQLWFAGFIEVENDEVFVRNGRLREIFGNPVGRCSNTYWWIEASEDAHLKIAKTCLKYLSLPDTQINLKIPNGTMSERNPRLCLDNLLSYAVQYWFQHFQSAKDSKNKASETLMSLLQDTDLESWSRMFWELSSPITRSPSPWESPFPIFAGQGEMDLIKNDEDFGAGLVEASLNGRQSTVQKMLDIHEFPPPILLNAIRSSASGGHEQLAIDLLSRLPTETKMSIQQWGINILWRSARANLHRLADTVLSMGCGPDPEAKYGSEWNITPLSQCSIDGHLEMTKVLVKHKANVEFPSFRNRTPLALAASRGHANLVRFLATQANAKIDVIDIDGYRPIDSSCARGNQEVATELLRLEPDLKLSSDDQISPLVYAARFGNDRCVELLLGYAKADKDISSRLNIELALFCAVQYDKITACRTLLDYVANFNAINYGHSLLTEAVGIGNEEIVKLLLDRRPHPDVNLKDGTGQTALYKAVLMKNTSLIRLLLDNDCDPDVPVDGPFVALHSAVDNSEITGMLAGKIRDFEARTPQNLTALMLAAELNEESVRILIEHKADVNAEVPLDSEFWEGWTPVFFAADSNKPATVALLAEAGADLKHKAKDGKSALHLAVDGDALSALMEFHSQIDLNQPDNQGYTPLHMMGSLTLRNVQYLVRGGAKINIQADDGCTPLQVAVRGNKDSAIEIISYLLEHGADPNLSGTEPGKDDPPLHHACNNLSLNLSKLLVKNGADVDKSSVGYLGTPLIATCLRIFTQAEFEDKNVEDIIHYLLEKGADIDGTHSRWGSVVGVASMFMKPKIVSLLLEKGASIHTQDFCGRLPIHLAAIHGGENLDIVIEAGGDVTAKDKLGRTALHYACQAGRSSSVKKLLDLVGEETANETDIDGWTPLHWAVRGTGNMIEEWRAGEAANEIETIRILIERGANRSAQFQVRGELWSPLRIANYRGAHENIIALLKGSVDSKEDEEFGGISPGNLEQSGAIVPKSKKIPHTSGWTCDGCFLLVFCVKCYDHRDIVHAEFPDHAFKEHGPEFEHDDSKSNSGEATDDDSKSSISESSGSEAEEITRNESEEPEELVVLGNDHEQSDSDENADSSESENDN</sequence>
<dbReference type="STRING" id="278938.A0A4Z1IKH1"/>
<dbReference type="InterPro" id="IPR002110">
    <property type="entry name" value="Ankyrin_rpt"/>
</dbReference>
<accession>A0A4Z1IKH1</accession>
<organism evidence="6 7">
    <name type="scientific">Botrytis elliptica</name>
    <dbReference type="NCBI Taxonomy" id="278938"/>
    <lineage>
        <taxon>Eukaryota</taxon>
        <taxon>Fungi</taxon>
        <taxon>Dikarya</taxon>
        <taxon>Ascomycota</taxon>
        <taxon>Pezizomycotina</taxon>
        <taxon>Leotiomycetes</taxon>
        <taxon>Helotiales</taxon>
        <taxon>Sclerotiniaceae</taxon>
        <taxon>Botrytis</taxon>
    </lineage>
</organism>
<evidence type="ECO:0000313" key="6">
    <source>
        <dbReference type="EMBL" id="TGO61908.1"/>
    </source>
</evidence>
<keyword evidence="1" id="KW-0677">Repeat</keyword>
<reference evidence="6 7" key="1">
    <citation type="submission" date="2017-12" db="EMBL/GenBank/DDBJ databases">
        <title>Comparative genomics of Botrytis spp.</title>
        <authorList>
            <person name="Valero-Jimenez C.A."/>
            <person name="Tapia P."/>
            <person name="Veloso J."/>
            <person name="Silva-Moreno E."/>
            <person name="Staats M."/>
            <person name="Valdes J.H."/>
            <person name="Van Kan J.A.L."/>
        </authorList>
    </citation>
    <scope>NUCLEOTIDE SEQUENCE [LARGE SCALE GENOMIC DNA]</scope>
    <source>
        <strain evidence="6 7">Be9601</strain>
    </source>
</reference>
<dbReference type="SUPFAM" id="SSF48403">
    <property type="entry name" value="Ankyrin repeat"/>
    <property type="match status" value="2"/>
</dbReference>
<evidence type="ECO:0000259" key="5">
    <source>
        <dbReference type="Pfam" id="PF24883"/>
    </source>
</evidence>
<protein>
    <recommendedName>
        <fullName evidence="5">Nephrocystin 3-like N-terminal domain-containing protein</fullName>
    </recommendedName>
</protein>
<feature type="region of interest" description="Disordered" evidence="4">
    <location>
        <begin position="1682"/>
        <end position="1755"/>
    </location>
</feature>
<dbReference type="InterPro" id="IPR036770">
    <property type="entry name" value="Ankyrin_rpt-contain_sf"/>
</dbReference>
<dbReference type="InterPro" id="IPR056884">
    <property type="entry name" value="NPHP3-like_N"/>
</dbReference>
<feature type="compositionally biased region" description="Acidic residues" evidence="4">
    <location>
        <begin position="1741"/>
        <end position="1755"/>
    </location>
</feature>
<dbReference type="Pfam" id="PF00023">
    <property type="entry name" value="Ank"/>
    <property type="match status" value="1"/>
</dbReference>
<dbReference type="PANTHER" id="PTHR24198:SF165">
    <property type="entry name" value="ANKYRIN REPEAT-CONTAINING PROTEIN-RELATED"/>
    <property type="match status" value="1"/>
</dbReference>